<keyword evidence="3" id="KW-1185">Reference proteome</keyword>
<feature type="transmembrane region" description="Helical" evidence="1">
    <location>
        <begin position="120"/>
        <end position="153"/>
    </location>
</feature>
<protein>
    <recommendedName>
        <fullName evidence="4">EpsG family protein</fullName>
    </recommendedName>
</protein>
<dbReference type="InterPro" id="IPR049458">
    <property type="entry name" value="EpsG-like"/>
</dbReference>
<dbReference type="EMBL" id="CP007044">
    <property type="protein sequence ID" value="AHG22953.1"/>
    <property type="molecule type" value="Genomic_DNA"/>
</dbReference>
<reference evidence="2 3" key="2">
    <citation type="submission" date="2015-03" db="EMBL/GenBank/DDBJ databases">
        <authorList>
            <person name="Chan K.-G."/>
        </authorList>
    </citation>
    <scope>NUCLEOTIDE SEQUENCE [LARGE SCALE GENOMIC DNA]</scope>
    <source>
        <strain evidence="2 3">RB-25</strain>
    </source>
</reference>
<dbReference type="STRING" id="1441930.Z042_21285"/>
<feature type="transmembrane region" description="Helical" evidence="1">
    <location>
        <begin position="329"/>
        <end position="347"/>
    </location>
</feature>
<reference evidence="2 3" key="1">
    <citation type="submission" date="2014-01" db="EMBL/GenBank/DDBJ databases">
        <title>Isolation of Serratia multitudinisentens RB-25 from Ex-Landfill site.</title>
        <authorList>
            <person name="Robson E.H.J."/>
        </authorList>
    </citation>
    <scope>NUCLEOTIDE SEQUENCE [LARGE SCALE GENOMIC DNA]</scope>
    <source>
        <strain evidence="2 3">RB-25</strain>
    </source>
</reference>
<dbReference type="Pfam" id="PF14897">
    <property type="entry name" value="EpsG"/>
    <property type="match status" value="1"/>
</dbReference>
<keyword evidence="1" id="KW-1133">Transmembrane helix</keyword>
<evidence type="ECO:0000256" key="1">
    <source>
        <dbReference type="SAM" id="Phobius"/>
    </source>
</evidence>
<keyword evidence="1" id="KW-0812">Transmembrane</keyword>
<evidence type="ECO:0000313" key="2">
    <source>
        <dbReference type="EMBL" id="AHG22953.1"/>
    </source>
</evidence>
<proteinExistence type="predicted"/>
<feature type="transmembrane region" description="Helical" evidence="1">
    <location>
        <begin position="90"/>
        <end position="108"/>
    </location>
</feature>
<organism evidence="2 3">
    <name type="scientific">Chania multitudinisentens RB-25</name>
    <dbReference type="NCBI Taxonomy" id="1441930"/>
    <lineage>
        <taxon>Bacteria</taxon>
        <taxon>Pseudomonadati</taxon>
        <taxon>Pseudomonadota</taxon>
        <taxon>Gammaproteobacteria</taxon>
        <taxon>Enterobacterales</taxon>
        <taxon>Yersiniaceae</taxon>
        <taxon>Chania</taxon>
    </lineage>
</organism>
<dbReference type="OrthoDB" id="1112074at2"/>
<gene>
    <name evidence="2" type="ORF">Z042_21285</name>
</gene>
<dbReference type="Proteomes" id="UP000019030">
    <property type="component" value="Chromosome"/>
</dbReference>
<name>W0LGI4_9GAMM</name>
<evidence type="ECO:0008006" key="4">
    <source>
        <dbReference type="Google" id="ProtNLM"/>
    </source>
</evidence>
<feature type="transmembrane region" description="Helical" evidence="1">
    <location>
        <begin position="20"/>
        <end position="40"/>
    </location>
</feature>
<dbReference type="KEGG" id="sfo:Z042_21285"/>
<feature type="transmembrane region" description="Helical" evidence="1">
    <location>
        <begin position="165"/>
        <end position="188"/>
    </location>
</feature>
<keyword evidence="1" id="KW-0472">Membrane</keyword>
<dbReference type="RefSeq" id="WP_024911808.1">
    <property type="nucleotide sequence ID" value="NZ_CP007044.2"/>
</dbReference>
<feature type="transmembrane region" description="Helical" evidence="1">
    <location>
        <begin position="200"/>
        <end position="223"/>
    </location>
</feature>
<feature type="transmembrane region" description="Helical" evidence="1">
    <location>
        <begin position="251"/>
        <end position="269"/>
    </location>
</feature>
<sequence>MQPKPYTMSQPAIQQSLNQICWTGLYIVFTILIVSVYLSVDNIGIAADKPAYELLFSYLSYDMGIPAGFERVEPVFLAFTWLIAKLTNSANFYFCLIFTLIFLGLTCRTGKHSPLFRDRFYLIVLWLSFPFFYSLSINVLRQGLALVFVIYALDAEISLRKYKSLALLALGAMFHFSIAIYMPIFLLLRCRIGLRLLLVFWAFCVICAILSIPQTLITIAATLPSVSLQEKFPYYFSYLTGRLTDTYDMSFKFRFLAFSALPIIALFTFKSFKLQISNDCIFLLKVYLTLNGFFFLVGYIPFSDRIALLSWQLMPLLAVGLTPVSVRPAAMFLAALSACIMFAYFLIF</sequence>
<accession>W0LGI4</accession>
<dbReference type="AlphaFoldDB" id="W0LGI4"/>
<dbReference type="HOGENOM" id="CLU_796680_0_0_6"/>
<feature type="transmembrane region" description="Helical" evidence="1">
    <location>
        <begin position="281"/>
        <end position="300"/>
    </location>
</feature>
<evidence type="ECO:0000313" key="3">
    <source>
        <dbReference type="Proteomes" id="UP000019030"/>
    </source>
</evidence>
<dbReference type="PATRIC" id="fig|1441930.4.peg.4205"/>